<dbReference type="OrthoDB" id="9804945at2"/>
<dbReference type="SMART" id="SM00317">
    <property type="entry name" value="SET"/>
    <property type="match status" value="1"/>
</dbReference>
<accession>A0A2B8BCX9</accession>
<organism evidence="2 3">
    <name type="scientific">Azospirillum palustre</name>
    <dbReference type="NCBI Taxonomy" id="2044885"/>
    <lineage>
        <taxon>Bacteria</taxon>
        <taxon>Pseudomonadati</taxon>
        <taxon>Pseudomonadota</taxon>
        <taxon>Alphaproteobacteria</taxon>
        <taxon>Rhodospirillales</taxon>
        <taxon>Azospirillaceae</taxon>
        <taxon>Azospirillum</taxon>
    </lineage>
</organism>
<dbReference type="Pfam" id="PF00856">
    <property type="entry name" value="SET"/>
    <property type="match status" value="1"/>
</dbReference>
<evidence type="ECO:0000313" key="2">
    <source>
        <dbReference type="EMBL" id="PGH55569.1"/>
    </source>
</evidence>
<dbReference type="AlphaFoldDB" id="A0A2B8BCX9"/>
<evidence type="ECO:0000259" key="1">
    <source>
        <dbReference type="PROSITE" id="PS50280"/>
    </source>
</evidence>
<sequence>MPLLIPTRLASSPIHGLGLFAEEPVAAGVPVWRFDARIDRLFAPDDALLDEFPQLSRLVDFHGCVIDGVGVLLPGDDARFLNHDDEPSIGRADPGDWRVFVTRRAIAVGEEITCNYEDICADVRDAGAASYLSASDLPASDLPGTPA</sequence>
<dbReference type="RefSeq" id="WP_098738284.1">
    <property type="nucleotide sequence ID" value="NZ_PDKW01000042.1"/>
</dbReference>
<dbReference type="Proteomes" id="UP000225379">
    <property type="component" value="Unassembled WGS sequence"/>
</dbReference>
<comment type="caution">
    <text evidence="2">The sequence shown here is derived from an EMBL/GenBank/DDBJ whole genome shotgun (WGS) entry which is preliminary data.</text>
</comment>
<keyword evidence="2" id="KW-0808">Transferase</keyword>
<dbReference type="SUPFAM" id="SSF82199">
    <property type="entry name" value="SET domain"/>
    <property type="match status" value="1"/>
</dbReference>
<dbReference type="InterPro" id="IPR046341">
    <property type="entry name" value="SET_dom_sf"/>
</dbReference>
<evidence type="ECO:0000313" key="3">
    <source>
        <dbReference type="Proteomes" id="UP000225379"/>
    </source>
</evidence>
<dbReference type="Gene3D" id="2.170.270.10">
    <property type="entry name" value="SET domain"/>
    <property type="match status" value="1"/>
</dbReference>
<protein>
    <submittedName>
        <fullName evidence="2">SET domain-containing protein-lysine N-methyltransferase</fullName>
    </submittedName>
</protein>
<dbReference type="GO" id="GO:0008168">
    <property type="term" value="F:methyltransferase activity"/>
    <property type="evidence" value="ECO:0007669"/>
    <property type="project" value="UniProtKB-KW"/>
</dbReference>
<keyword evidence="3" id="KW-1185">Reference proteome</keyword>
<dbReference type="GO" id="GO:0032259">
    <property type="term" value="P:methylation"/>
    <property type="evidence" value="ECO:0007669"/>
    <property type="project" value="UniProtKB-KW"/>
</dbReference>
<keyword evidence="2" id="KW-0489">Methyltransferase</keyword>
<dbReference type="CDD" id="cd08161">
    <property type="entry name" value="SET"/>
    <property type="match status" value="1"/>
</dbReference>
<name>A0A2B8BCX9_9PROT</name>
<gene>
    <name evidence="2" type="ORF">CRT60_20000</name>
</gene>
<reference evidence="3" key="1">
    <citation type="submission" date="2017-10" db="EMBL/GenBank/DDBJ databases">
        <authorList>
            <person name="Kravchenko I.K."/>
            <person name="Grouzdev D.S."/>
        </authorList>
    </citation>
    <scope>NUCLEOTIDE SEQUENCE [LARGE SCALE GENOMIC DNA]</scope>
    <source>
        <strain evidence="3">B2</strain>
    </source>
</reference>
<dbReference type="EMBL" id="PDKW01000042">
    <property type="protein sequence ID" value="PGH55569.1"/>
    <property type="molecule type" value="Genomic_DNA"/>
</dbReference>
<dbReference type="InterPro" id="IPR001214">
    <property type="entry name" value="SET_dom"/>
</dbReference>
<proteinExistence type="predicted"/>
<feature type="domain" description="SET" evidence="1">
    <location>
        <begin position="5"/>
        <end position="117"/>
    </location>
</feature>
<dbReference type="PROSITE" id="PS50280">
    <property type="entry name" value="SET"/>
    <property type="match status" value="1"/>
</dbReference>